<keyword evidence="6" id="KW-0812">Transmembrane</keyword>
<dbReference type="Proteomes" id="UP000219020">
    <property type="component" value="Unassembled WGS sequence"/>
</dbReference>
<dbReference type="SMART" id="SM00283">
    <property type="entry name" value="MA"/>
    <property type="match status" value="1"/>
</dbReference>
<dbReference type="GO" id="GO:0007165">
    <property type="term" value="P:signal transduction"/>
    <property type="evidence" value="ECO:0007669"/>
    <property type="project" value="UniProtKB-KW"/>
</dbReference>
<dbReference type="InterPro" id="IPR004089">
    <property type="entry name" value="MCPsignal_dom"/>
</dbReference>
<comment type="similarity">
    <text evidence="4">Belongs to the methyl-accepting chemotaxis (MCP) protein family.</text>
</comment>
<dbReference type="PRINTS" id="PR00260">
    <property type="entry name" value="CHEMTRNSDUCR"/>
</dbReference>
<dbReference type="GO" id="GO:0006935">
    <property type="term" value="P:chemotaxis"/>
    <property type="evidence" value="ECO:0007669"/>
    <property type="project" value="InterPro"/>
</dbReference>
<keyword evidence="3 5" id="KW-0807">Transducer</keyword>
<feature type="transmembrane region" description="Helical" evidence="6">
    <location>
        <begin position="395"/>
        <end position="415"/>
    </location>
</feature>
<evidence type="ECO:0000256" key="1">
    <source>
        <dbReference type="ARBA" id="ARBA00004429"/>
    </source>
</evidence>
<evidence type="ECO:0000256" key="4">
    <source>
        <dbReference type="ARBA" id="ARBA00029447"/>
    </source>
</evidence>
<feature type="domain" description="HAMP" evidence="9">
    <location>
        <begin position="416"/>
        <end position="469"/>
    </location>
</feature>
<dbReference type="Pfam" id="PF00672">
    <property type="entry name" value="HAMP"/>
    <property type="match status" value="1"/>
</dbReference>
<feature type="domain" description="T-SNARE coiled-coil homology" evidence="8">
    <location>
        <begin position="665"/>
        <end position="723"/>
    </location>
</feature>
<protein>
    <submittedName>
        <fullName evidence="10">Methyl-accepting chemotaxis protein</fullName>
    </submittedName>
</protein>
<comment type="caution">
    <text evidence="10">The sequence shown here is derived from an EMBL/GenBank/DDBJ whole genome shotgun (WGS) entry which is preliminary data.</text>
</comment>
<keyword evidence="6" id="KW-0472">Membrane</keyword>
<evidence type="ECO:0000256" key="2">
    <source>
        <dbReference type="ARBA" id="ARBA00022519"/>
    </source>
</evidence>
<dbReference type="PROSITE" id="PS50111">
    <property type="entry name" value="CHEMOTAXIS_TRANSDUC_2"/>
    <property type="match status" value="1"/>
</dbReference>
<feature type="domain" description="Methyl-accepting transducer" evidence="7">
    <location>
        <begin position="474"/>
        <end position="710"/>
    </location>
</feature>
<proteinExistence type="inferred from homology"/>
<dbReference type="EMBL" id="NBYY01000009">
    <property type="protein sequence ID" value="PCS23773.1"/>
    <property type="molecule type" value="Genomic_DNA"/>
</dbReference>
<evidence type="ECO:0000259" key="7">
    <source>
        <dbReference type="PROSITE" id="PS50111"/>
    </source>
</evidence>
<accession>A0A2A5T6I9</accession>
<dbReference type="CDD" id="cd11386">
    <property type="entry name" value="MCP_signal"/>
    <property type="match status" value="1"/>
</dbReference>
<gene>
    <name evidence="10" type="ORF">BTN49_0742</name>
</gene>
<evidence type="ECO:0000256" key="3">
    <source>
        <dbReference type="ARBA" id="ARBA00023224"/>
    </source>
</evidence>
<dbReference type="AlphaFoldDB" id="A0A2A5T6I9"/>
<evidence type="ECO:0000313" key="11">
    <source>
        <dbReference type="Proteomes" id="UP000219020"/>
    </source>
</evidence>
<evidence type="ECO:0000259" key="8">
    <source>
        <dbReference type="PROSITE" id="PS50192"/>
    </source>
</evidence>
<dbReference type="SUPFAM" id="SSF58104">
    <property type="entry name" value="Methyl-accepting chemotaxis protein (MCP) signaling domain"/>
    <property type="match status" value="1"/>
</dbReference>
<name>A0A2A5T6I9_9GAMM</name>
<evidence type="ECO:0000313" key="10">
    <source>
        <dbReference type="EMBL" id="PCS23773.1"/>
    </source>
</evidence>
<dbReference type="Gene3D" id="1.10.287.950">
    <property type="entry name" value="Methyl-accepting chemotaxis protein"/>
    <property type="match status" value="1"/>
</dbReference>
<dbReference type="Gene3D" id="3.30.450.20">
    <property type="entry name" value="PAS domain"/>
    <property type="match status" value="1"/>
</dbReference>
<evidence type="ECO:0000256" key="5">
    <source>
        <dbReference type="PROSITE-ProRule" id="PRU00284"/>
    </source>
</evidence>
<dbReference type="PANTHER" id="PTHR32089">
    <property type="entry name" value="METHYL-ACCEPTING CHEMOTAXIS PROTEIN MCPB"/>
    <property type="match status" value="1"/>
</dbReference>
<keyword evidence="11" id="KW-1185">Reference proteome</keyword>
<dbReference type="GO" id="GO:0004888">
    <property type="term" value="F:transmembrane signaling receptor activity"/>
    <property type="evidence" value="ECO:0007669"/>
    <property type="project" value="InterPro"/>
</dbReference>
<keyword evidence="2" id="KW-1003">Cell membrane</keyword>
<dbReference type="PROSITE" id="PS50192">
    <property type="entry name" value="T_SNARE"/>
    <property type="match status" value="1"/>
</dbReference>
<keyword evidence="6" id="KW-1133">Transmembrane helix</keyword>
<dbReference type="FunFam" id="1.10.287.950:FF:000001">
    <property type="entry name" value="Methyl-accepting chemotaxis sensory transducer"/>
    <property type="match status" value="1"/>
</dbReference>
<evidence type="ECO:0000256" key="6">
    <source>
        <dbReference type="SAM" id="Phobius"/>
    </source>
</evidence>
<keyword evidence="2" id="KW-0997">Cell inner membrane</keyword>
<dbReference type="PANTHER" id="PTHR32089:SF120">
    <property type="entry name" value="METHYL-ACCEPTING CHEMOTAXIS PROTEIN TLPQ"/>
    <property type="match status" value="1"/>
</dbReference>
<dbReference type="Pfam" id="PF00015">
    <property type="entry name" value="MCPsignal"/>
    <property type="match status" value="1"/>
</dbReference>
<dbReference type="SMART" id="SM00304">
    <property type="entry name" value="HAMP"/>
    <property type="match status" value="1"/>
</dbReference>
<dbReference type="PROSITE" id="PS50885">
    <property type="entry name" value="HAMP"/>
    <property type="match status" value="1"/>
</dbReference>
<sequence length="747" mass="81448">MLTVTASKTSSSALEQQVKNQLISVREAKRSEIESYFSNMQKQLINLANSTMTEDAMSQFVESFQSIQFETKALPNQAQVLKDYYVDAFGKTYIETNTSDTDALSNLDKIDLTGKLLQQTYIGNNPNSLGNKHIMDKGSDGTTYSEVHEVYHPNYRTFLESFGYYDIFLVDLKGNVVYSVFKELDYATNLAIGPYAQSGLADAFNASVNLSKGEYSFIDFAPYYPSYDSPASFISSPIVKNGKTLGVLIFQMPINNINAIMTYNKKWQEDGLGKTGESFLVGPDKLIRSQSRMLVEHKEAYLEALRAEGLAESVVSRISKTNSSAGQQLITSDYISKALNGLRSFSTTTNYASKEVLSAFTPIDILGKQWALVSEIEREEALHEVTVLNNKLIKVAAIVGTILVITSALIAWIVATSISHPISRLTSRIIHIAKTHDLTLRLHVRGKDELSELSQSMNLMLDDFLNVIEGADNTIKTLNSASNEIQNNISTMRTEIDNQATNSSQVATAVTQMSASVNEVASFAKNASKSSEHVVQSVIESTSVGNRLVSEISALSDKMGEATASMQQLSTESASIGSVLDVIQGIAEQTNLLALNAAIEAARAGEQGRGFSVVADEVRSLAIRTQTSTEEIRSKVESLQAETGAAVNGINTANQFVASSVENCDKNNEMLEGIAGMMQEINDMNMQIATAASEQSSVTEEITENVNNIAHSAESVSEKTHNTDATANTINEQTLQLTNQIGMFKIV</sequence>
<evidence type="ECO:0000259" key="9">
    <source>
        <dbReference type="PROSITE" id="PS50885"/>
    </source>
</evidence>
<dbReference type="InterPro" id="IPR004090">
    <property type="entry name" value="Chemotax_Me-accpt_rcpt"/>
</dbReference>
<dbReference type="InterPro" id="IPR000727">
    <property type="entry name" value="T_SNARE_dom"/>
</dbReference>
<organism evidence="10 11">
    <name type="scientific">Candidatus Enterovibrio escicola</name>
    <dbReference type="NCBI Taxonomy" id="1927127"/>
    <lineage>
        <taxon>Bacteria</taxon>
        <taxon>Pseudomonadati</taxon>
        <taxon>Pseudomonadota</taxon>
        <taxon>Gammaproteobacteria</taxon>
        <taxon>Vibrionales</taxon>
        <taxon>Vibrionaceae</taxon>
        <taxon>Enterovibrio</taxon>
    </lineage>
</organism>
<reference evidence="11" key="1">
    <citation type="submission" date="2017-04" db="EMBL/GenBank/DDBJ databases">
        <title>Genome evolution of the luminous symbionts of deep sea anglerfish.</title>
        <authorList>
            <person name="Hendry T.A."/>
        </authorList>
    </citation>
    <scope>NUCLEOTIDE SEQUENCE [LARGE SCALE GENOMIC DNA]</scope>
</reference>
<dbReference type="CDD" id="cd06225">
    <property type="entry name" value="HAMP"/>
    <property type="match status" value="1"/>
</dbReference>
<dbReference type="GO" id="GO:0005886">
    <property type="term" value="C:plasma membrane"/>
    <property type="evidence" value="ECO:0007669"/>
    <property type="project" value="UniProtKB-SubCell"/>
</dbReference>
<dbReference type="InterPro" id="IPR003660">
    <property type="entry name" value="HAMP_dom"/>
</dbReference>
<comment type="subcellular location">
    <subcellularLocation>
        <location evidence="1">Cell inner membrane</location>
        <topology evidence="1">Multi-pass membrane protein</topology>
    </subcellularLocation>
</comment>